<organism evidence="4 5">
    <name type="scientific">candidate division WS6 bacterium OLB21</name>
    <dbReference type="NCBI Taxonomy" id="1617427"/>
    <lineage>
        <taxon>Bacteria</taxon>
        <taxon>Candidatus Dojkabacteria</taxon>
    </lineage>
</organism>
<dbReference type="STRING" id="1617427.UZ20_WS6002001027"/>
<dbReference type="EMBL" id="JYPD01000027">
    <property type="protein sequence ID" value="KXK07973.1"/>
    <property type="molecule type" value="Genomic_DNA"/>
</dbReference>
<dbReference type="InterPro" id="IPR008969">
    <property type="entry name" value="CarboxyPept-like_regulatory"/>
</dbReference>
<dbReference type="Gene3D" id="2.60.40.1120">
    <property type="entry name" value="Carboxypeptidase-like, regulatory domain"/>
    <property type="match status" value="2"/>
</dbReference>
<reference evidence="4 5" key="1">
    <citation type="submission" date="2015-02" db="EMBL/GenBank/DDBJ databases">
        <title>Improved understanding of the partial-nitritation anammox process through 23 genomes representing the majority of the microbial community.</title>
        <authorList>
            <person name="Speth D.R."/>
            <person name="In T Zandt M."/>
            <person name="Guerrero Cruz S."/>
            <person name="Jetten M.S."/>
            <person name="Dutilh B.E."/>
        </authorList>
    </citation>
    <scope>NUCLEOTIDE SEQUENCE [LARGE SCALE GENOMIC DNA]</scope>
    <source>
        <strain evidence="4">OLB21</strain>
    </source>
</reference>
<comment type="caution">
    <text evidence="4">The sequence shown here is derived from an EMBL/GenBank/DDBJ whole genome shotgun (WGS) entry which is preliminary data.</text>
</comment>
<dbReference type="AlphaFoldDB" id="A0A136KF74"/>
<accession>A0A136KF74</accession>
<keyword evidence="3" id="KW-0732">Signal</keyword>
<feature type="transmembrane region" description="Helical" evidence="2">
    <location>
        <begin position="271"/>
        <end position="288"/>
    </location>
</feature>
<dbReference type="Proteomes" id="UP000070449">
    <property type="component" value="Unassembled WGS sequence"/>
</dbReference>
<feature type="compositionally biased region" description="Polar residues" evidence="1">
    <location>
        <begin position="428"/>
        <end position="443"/>
    </location>
</feature>
<gene>
    <name evidence="4" type="ORF">UZ20_WS6002001027</name>
</gene>
<dbReference type="SUPFAM" id="SSF49464">
    <property type="entry name" value="Carboxypeptidase regulatory domain-like"/>
    <property type="match status" value="2"/>
</dbReference>
<proteinExistence type="predicted"/>
<evidence type="ECO:0008006" key="6">
    <source>
        <dbReference type="Google" id="ProtNLM"/>
    </source>
</evidence>
<evidence type="ECO:0000256" key="2">
    <source>
        <dbReference type="SAM" id="Phobius"/>
    </source>
</evidence>
<evidence type="ECO:0000313" key="5">
    <source>
        <dbReference type="Proteomes" id="UP000070449"/>
    </source>
</evidence>
<name>A0A136KF74_9BACT</name>
<evidence type="ECO:0000313" key="4">
    <source>
        <dbReference type="EMBL" id="KXK07973.1"/>
    </source>
</evidence>
<sequence>MINSKLQAQKIFALSVILALFYVLNPTSIQAQVNIDSKTDDDDSQYFELSDTDDIVINEGDFSSGDIIVPTVSVLPDTGTQPNSNIPVVRSTQEQIVSIEERIINSETTPEILKTIIRGLGLPTATAVGFSLAFLPAILTFIPLLLSPQLLFLLLGAIFGEQKNIWGIVMDAKTKKAIPFAIIRLFEQNSTAQITQKVSDLEGRYGFVLSAGKYRVEVSQSGYTTFKKDIFIESDEDVFTEDIPLEKEAYTSVGKYFTNILSNLKGFTFKYSVYLVGIGFIFSLLSLIVQSSLISQSLFIFYTATLLLYVYIKFRKNRTWGIIVDSTTGYRIAGATIRLFDPQNSLADTQLSDKKGRFGFLVDPGKYSLLIKASGYSFPSQKQIDLRRNKTNSYLLDLNVKKPKWLNLTILLDPGEQISSKEALESVQPGSAQGSSNLLSPFS</sequence>
<keyword evidence="2" id="KW-0812">Transmembrane</keyword>
<dbReference type="Pfam" id="PF13620">
    <property type="entry name" value="CarboxypepD_reg"/>
    <property type="match status" value="2"/>
</dbReference>
<feature type="chain" id="PRO_5007474094" description="Cna protein B-type domain protein" evidence="3">
    <location>
        <begin position="32"/>
        <end position="443"/>
    </location>
</feature>
<protein>
    <recommendedName>
        <fullName evidence="6">Cna protein B-type domain protein</fullName>
    </recommendedName>
</protein>
<evidence type="ECO:0000256" key="1">
    <source>
        <dbReference type="SAM" id="MobiDB-lite"/>
    </source>
</evidence>
<keyword evidence="2" id="KW-0472">Membrane</keyword>
<feature type="signal peptide" evidence="3">
    <location>
        <begin position="1"/>
        <end position="31"/>
    </location>
</feature>
<feature type="transmembrane region" description="Helical" evidence="2">
    <location>
        <begin position="133"/>
        <end position="160"/>
    </location>
</feature>
<evidence type="ECO:0000256" key="3">
    <source>
        <dbReference type="SAM" id="SignalP"/>
    </source>
</evidence>
<keyword evidence="2" id="KW-1133">Transmembrane helix</keyword>
<feature type="transmembrane region" description="Helical" evidence="2">
    <location>
        <begin position="294"/>
        <end position="312"/>
    </location>
</feature>
<feature type="region of interest" description="Disordered" evidence="1">
    <location>
        <begin position="422"/>
        <end position="443"/>
    </location>
</feature>